<evidence type="ECO:0000256" key="1">
    <source>
        <dbReference type="SAM" id="MobiDB-lite"/>
    </source>
</evidence>
<dbReference type="AlphaFoldDB" id="A0A5B7HQW1"/>
<sequence>MLQHLPCPSDSMFETIKTHPTFNYSSARREFLCRQKAGTGATSCASLAARSSAESANLKTTAPATSHSVGADGPVHLTNRFALLSNDSVESTARSDENNTDLTKLTHVVDVQFPPALPKPLKGQTKRYCGSAESLDLAHPKQSKVSPGVHDRESSRDRSELVAPLISVQPSVMPSVSDRASCDEDGLSMETSNDIVSAVPRGPALSGQPDPRLPKTGRSDDCSHHSPVGRKAAVQRPSTSQLPVSSCRLIISSQVSHGQPIQKARPSTAHK</sequence>
<proteinExistence type="predicted"/>
<evidence type="ECO:0000313" key="3">
    <source>
        <dbReference type="Proteomes" id="UP000324222"/>
    </source>
</evidence>
<dbReference type="EMBL" id="VSRR010032269">
    <property type="protein sequence ID" value="MPC71088.1"/>
    <property type="molecule type" value="Genomic_DNA"/>
</dbReference>
<organism evidence="2 3">
    <name type="scientific">Portunus trituberculatus</name>
    <name type="common">Swimming crab</name>
    <name type="synonym">Neptunus trituberculatus</name>
    <dbReference type="NCBI Taxonomy" id="210409"/>
    <lineage>
        <taxon>Eukaryota</taxon>
        <taxon>Metazoa</taxon>
        <taxon>Ecdysozoa</taxon>
        <taxon>Arthropoda</taxon>
        <taxon>Crustacea</taxon>
        <taxon>Multicrustacea</taxon>
        <taxon>Malacostraca</taxon>
        <taxon>Eumalacostraca</taxon>
        <taxon>Eucarida</taxon>
        <taxon>Decapoda</taxon>
        <taxon>Pleocyemata</taxon>
        <taxon>Brachyura</taxon>
        <taxon>Eubrachyura</taxon>
        <taxon>Portunoidea</taxon>
        <taxon>Portunidae</taxon>
        <taxon>Portuninae</taxon>
        <taxon>Portunus</taxon>
    </lineage>
</organism>
<dbReference type="Proteomes" id="UP000324222">
    <property type="component" value="Unassembled WGS sequence"/>
</dbReference>
<evidence type="ECO:0000313" key="2">
    <source>
        <dbReference type="EMBL" id="MPC71088.1"/>
    </source>
</evidence>
<protein>
    <submittedName>
        <fullName evidence="2">Uncharacterized protein</fullName>
    </submittedName>
</protein>
<reference evidence="2 3" key="1">
    <citation type="submission" date="2019-05" db="EMBL/GenBank/DDBJ databases">
        <title>Another draft genome of Portunus trituberculatus and its Hox gene families provides insights of decapod evolution.</title>
        <authorList>
            <person name="Jeong J.-H."/>
            <person name="Song I."/>
            <person name="Kim S."/>
            <person name="Choi T."/>
            <person name="Kim D."/>
            <person name="Ryu S."/>
            <person name="Kim W."/>
        </authorList>
    </citation>
    <scope>NUCLEOTIDE SEQUENCE [LARGE SCALE GENOMIC DNA]</scope>
    <source>
        <tissue evidence="2">Muscle</tissue>
    </source>
</reference>
<accession>A0A5B7HQW1</accession>
<feature type="compositionally biased region" description="Basic and acidic residues" evidence="1">
    <location>
        <begin position="149"/>
        <end position="159"/>
    </location>
</feature>
<feature type="region of interest" description="Disordered" evidence="1">
    <location>
        <begin position="197"/>
        <end position="245"/>
    </location>
</feature>
<name>A0A5B7HQW1_PORTR</name>
<comment type="caution">
    <text evidence="2">The sequence shown here is derived from an EMBL/GenBank/DDBJ whole genome shotgun (WGS) entry which is preliminary data.</text>
</comment>
<keyword evidence="3" id="KW-1185">Reference proteome</keyword>
<gene>
    <name evidence="2" type="ORF">E2C01_065358</name>
</gene>
<feature type="region of interest" description="Disordered" evidence="1">
    <location>
        <begin position="133"/>
        <end position="159"/>
    </location>
</feature>